<organism evidence="1 2">
    <name type="scientific">Eumeta variegata</name>
    <name type="common">Bagworm moth</name>
    <name type="synonym">Eumeta japonica</name>
    <dbReference type="NCBI Taxonomy" id="151549"/>
    <lineage>
        <taxon>Eukaryota</taxon>
        <taxon>Metazoa</taxon>
        <taxon>Ecdysozoa</taxon>
        <taxon>Arthropoda</taxon>
        <taxon>Hexapoda</taxon>
        <taxon>Insecta</taxon>
        <taxon>Pterygota</taxon>
        <taxon>Neoptera</taxon>
        <taxon>Endopterygota</taxon>
        <taxon>Lepidoptera</taxon>
        <taxon>Glossata</taxon>
        <taxon>Ditrysia</taxon>
        <taxon>Tineoidea</taxon>
        <taxon>Psychidae</taxon>
        <taxon>Oiketicinae</taxon>
        <taxon>Eumeta</taxon>
    </lineage>
</organism>
<keyword evidence="2" id="KW-1185">Reference proteome</keyword>
<accession>A0A4C1ZG87</accession>
<proteinExistence type="predicted"/>
<evidence type="ECO:0000313" key="1">
    <source>
        <dbReference type="EMBL" id="GBP85939.1"/>
    </source>
</evidence>
<protein>
    <submittedName>
        <fullName evidence="1">Uncharacterized protein</fullName>
    </submittedName>
</protein>
<name>A0A4C1ZG87_EUMVA</name>
<gene>
    <name evidence="1" type="ORF">EVAR_55682_1</name>
</gene>
<comment type="caution">
    <text evidence="1">The sequence shown here is derived from an EMBL/GenBank/DDBJ whole genome shotgun (WGS) entry which is preliminary data.</text>
</comment>
<dbReference type="EMBL" id="BGZK01001770">
    <property type="protein sequence ID" value="GBP85939.1"/>
    <property type="molecule type" value="Genomic_DNA"/>
</dbReference>
<sequence>MVVAIVIRAMFGTCQRKIPEISDRRGLSADVLELIKVKNAALRCASAHPTPEYTSRTRAFQYEIKARVSEVKNDLWSAFMEEIIPNHRPYWAVAKHLNPMSAMSSLKKPDNILHSKTGKRMSVSLIASNFNYNSITYLTILIRKSC</sequence>
<dbReference type="OrthoDB" id="6781406at2759"/>
<evidence type="ECO:0000313" key="2">
    <source>
        <dbReference type="Proteomes" id="UP000299102"/>
    </source>
</evidence>
<dbReference type="Proteomes" id="UP000299102">
    <property type="component" value="Unassembled WGS sequence"/>
</dbReference>
<reference evidence="1 2" key="1">
    <citation type="journal article" date="2019" name="Commun. Biol.">
        <title>The bagworm genome reveals a unique fibroin gene that provides high tensile strength.</title>
        <authorList>
            <person name="Kono N."/>
            <person name="Nakamura H."/>
            <person name="Ohtoshi R."/>
            <person name="Tomita M."/>
            <person name="Numata K."/>
            <person name="Arakawa K."/>
        </authorList>
    </citation>
    <scope>NUCLEOTIDE SEQUENCE [LARGE SCALE GENOMIC DNA]</scope>
</reference>
<dbReference type="AlphaFoldDB" id="A0A4C1ZG87"/>